<keyword evidence="1" id="KW-0472">Membrane</keyword>
<dbReference type="EMBL" id="JNBS01002497">
    <property type="protein sequence ID" value="OQR90716.1"/>
    <property type="molecule type" value="Genomic_DNA"/>
</dbReference>
<dbReference type="AlphaFoldDB" id="A0A1V9YY92"/>
<keyword evidence="1" id="KW-0812">Transmembrane</keyword>
<organism evidence="2 3">
    <name type="scientific">Thraustotheca clavata</name>
    <dbReference type="NCBI Taxonomy" id="74557"/>
    <lineage>
        <taxon>Eukaryota</taxon>
        <taxon>Sar</taxon>
        <taxon>Stramenopiles</taxon>
        <taxon>Oomycota</taxon>
        <taxon>Saprolegniomycetes</taxon>
        <taxon>Saprolegniales</taxon>
        <taxon>Achlyaceae</taxon>
        <taxon>Thraustotheca</taxon>
    </lineage>
</organism>
<sequence length="98" mass="10422">MSQNARKVHQIALAICGLLATASALWSFLTDGFGGSLEGVTIRLAMHLYQLALALILLSVAGFGSKKPLEWFGLLEGFVGSGLYVLFLSFFTLGLGNT</sequence>
<dbReference type="OrthoDB" id="75951at2759"/>
<evidence type="ECO:0000256" key="1">
    <source>
        <dbReference type="SAM" id="Phobius"/>
    </source>
</evidence>
<feature type="non-terminal residue" evidence="2">
    <location>
        <position position="98"/>
    </location>
</feature>
<reference evidence="2 3" key="1">
    <citation type="journal article" date="2014" name="Genome Biol. Evol.">
        <title>The secreted proteins of Achlya hypogyna and Thraustotheca clavata identify the ancestral oomycete secretome and reveal gene acquisitions by horizontal gene transfer.</title>
        <authorList>
            <person name="Misner I."/>
            <person name="Blouin N."/>
            <person name="Leonard G."/>
            <person name="Richards T.A."/>
            <person name="Lane C.E."/>
        </authorList>
    </citation>
    <scope>NUCLEOTIDE SEQUENCE [LARGE SCALE GENOMIC DNA]</scope>
    <source>
        <strain evidence="2 3">ATCC 34112</strain>
    </source>
</reference>
<proteinExistence type="predicted"/>
<dbReference type="Proteomes" id="UP000243217">
    <property type="component" value="Unassembled WGS sequence"/>
</dbReference>
<feature type="transmembrane region" description="Helical" evidence="1">
    <location>
        <begin position="48"/>
        <end position="64"/>
    </location>
</feature>
<keyword evidence="1" id="KW-1133">Transmembrane helix</keyword>
<accession>A0A1V9YY92</accession>
<keyword evidence="3" id="KW-1185">Reference proteome</keyword>
<protein>
    <submittedName>
        <fullName evidence="2">Uncharacterized protein</fullName>
    </submittedName>
</protein>
<evidence type="ECO:0000313" key="2">
    <source>
        <dbReference type="EMBL" id="OQR90716.1"/>
    </source>
</evidence>
<gene>
    <name evidence="2" type="ORF">THRCLA_22514</name>
</gene>
<name>A0A1V9YY92_9STRA</name>
<feature type="transmembrane region" description="Helical" evidence="1">
    <location>
        <begin position="71"/>
        <end position="95"/>
    </location>
</feature>
<comment type="caution">
    <text evidence="2">The sequence shown here is derived from an EMBL/GenBank/DDBJ whole genome shotgun (WGS) entry which is preliminary data.</text>
</comment>
<evidence type="ECO:0000313" key="3">
    <source>
        <dbReference type="Proteomes" id="UP000243217"/>
    </source>
</evidence>